<proteinExistence type="predicted"/>
<gene>
    <name evidence="5" type="ORF">BO225_10915</name>
</gene>
<keyword evidence="6" id="KW-1185">Reference proteome</keyword>
<evidence type="ECO:0000259" key="4">
    <source>
        <dbReference type="PROSITE" id="PS50949"/>
    </source>
</evidence>
<organism evidence="5 6">
    <name type="scientific">Dubosiella newyorkensis</name>
    <dbReference type="NCBI Taxonomy" id="1862672"/>
    <lineage>
        <taxon>Bacteria</taxon>
        <taxon>Bacillati</taxon>
        <taxon>Bacillota</taxon>
        <taxon>Erysipelotrichia</taxon>
        <taxon>Erysipelotrichales</taxon>
        <taxon>Erysipelotrichaceae</taxon>
        <taxon>Dubosiella</taxon>
    </lineage>
</organism>
<dbReference type="CDD" id="cd07377">
    <property type="entry name" value="WHTH_GntR"/>
    <property type="match status" value="1"/>
</dbReference>
<dbReference type="RefSeq" id="WP_076342276.1">
    <property type="nucleotide sequence ID" value="NZ_CAJTMI010000062.1"/>
</dbReference>
<sequence length="113" mass="13010">MEFRNDRPIYLQLVQVIERSILTGQYISGQKLPSVREFASIYQVNPNTIQKALQELQKKGLIYTERTNGKFVSKDVSLIDAVRNEYAQKIVDTCLQDLQEIGLSKQEALSYLK</sequence>
<dbReference type="SUPFAM" id="SSF46785">
    <property type="entry name" value="Winged helix' DNA-binding domain"/>
    <property type="match status" value="1"/>
</dbReference>
<keyword evidence="3" id="KW-0804">Transcription</keyword>
<dbReference type="GO" id="GO:0003677">
    <property type="term" value="F:DNA binding"/>
    <property type="evidence" value="ECO:0007669"/>
    <property type="project" value="UniProtKB-KW"/>
</dbReference>
<comment type="caution">
    <text evidence="5">The sequence shown here is derived from an EMBL/GenBank/DDBJ whole genome shotgun (WGS) entry which is preliminary data.</text>
</comment>
<evidence type="ECO:0000256" key="1">
    <source>
        <dbReference type="ARBA" id="ARBA00023015"/>
    </source>
</evidence>
<dbReference type="PANTHER" id="PTHR38445">
    <property type="entry name" value="HTH-TYPE TRANSCRIPTIONAL REPRESSOR YTRA"/>
    <property type="match status" value="1"/>
</dbReference>
<dbReference type="PROSITE" id="PS50949">
    <property type="entry name" value="HTH_GNTR"/>
    <property type="match status" value="1"/>
</dbReference>
<dbReference type="GO" id="GO:0003700">
    <property type="term" value="F:DNA-binding transcription factor activity"/>
    <property type="evidence" value="ECO:0007669"/>
    <property type="project" value="InterPro"/>
</dbReference>
<dbReference type="PANTHER" id="PTHR38445:SF6">
    <property type="entry name" value="GNTR-FAMILY TRANSCRIPTIONAL REGULATOR"/>
    <property type="match status" value="1"/>
</dbReference>
<dbReference type="SMART" id="SM00345">
    <property type="entry name" value="HTH_GNTR"/>
    <property type="match status" value="1"/>
</dbReference>
<evidence type="ECO:0000256" key="2">
    <source>
        <dbReference type="ARBA" id="ARBA00023125"/>
    </source>
</evidence>
<dbReference type="STRING" id="1862672.BO225_10915"/>
<dbReference type="PRINTS" id="PR00035">
    <property type="entry name" value="HTHGNTR"/>
</dbReference>
<feature type="domain" description="HTH gntR-type" evidence="4">
    <location>
        <begin position="7"/>
        <end position="75"/>
    </location>
</feature>
<dbReference type="Gene3D" id="1.10.10.10">
    <property type="entry name" value="Winged helix-like DNA-binding domain superfamily/Winged helix DNA-binding domain"/>
    <property type="match status" value="1"/>
</dbReference>
<dbReference type="Pfam" id="PF00392">
    <property type="entry name" value="GntR"/>
    <property type="match status" value="1"/>
</dbReference>
<name>A0A1U7NK57_9FIRM</name>
<dbReference type="OrthoDB" id="163333at2"/>
<dbReference type="InterPro" id="IPR000524">
    <property type="entry name" value="Tscrpt_reg_HTH_GntR"/>
</dbReference>
<dbReference type="AlphaFoldDB" id="A0A1U7NK57"/>
<protein>
    <recommendedName>
        <fullName evidence="4">HTH gntR-type domain-containing protein</fullName>
    </recommendedName>
</protein>
<dbReference type="InterPro" id="IPR036390">
    <property type="entry name" value="WH_DNA-bd_sf"/>
</dbReference>
<keyword evidence="2" id="KW-0238">DNA-binding</keyword>
<reference evidence="5 6" key="1">
    <citation type="submission" date="2016-11" db="EMBL/GenBank/DDBJ databases">
        <title>Description of two novel members of the family Erysipelotrichaceae: Ileibacterium lipovorans gen. nov., sp. nov. and Dubosiella newyorkensis, gen. nov., sp. nov.</title>
        <authorList>
            <person name="Cox L.M."/>
            <person name="Sohn J."/>
            <person name="Tyrrell K.L."/>
            <person name="Citron D.M."/>
            <person name="Lawson P.A."/>
            <person name="Patel N.B."/>
            <person name="Iizumi T."/>
            <person name="Perez-Perez G.I."/>
            <person name="Goldstein E.J."/>
            <person name="Blaser M.J."/>
        </authorList>
    </citation>
    <scope>NUCLEOTIDE SEQUENCE [LARGE SCALE GENOMIC DNA]</scope>
    <source>
        <strain evidence="5 6">NYU-BL-A4</strain>
    </source>
</reference>
<evidence type="ECO:0000256" key="3">
    <source>
        <dbReference type="ARBA" id="ARBA00023163"/>
    </source>
</evidence>
<accession>A0A1U7NK57</accession>
<dbReference type="Proteomes" id="UP000186705">
    <property type="component" value="Unassembled WGS sequence"/>
</dbReference>
<dbReference type="EMBL" id="MPKA01000113">
    <property type="protein sequence ID" value="OLU44387.1"/>
    <property type="molecule type" value="Genomic_DNA"/>
</dbReference>
<evidence type="ECO:0000313" key="6">
    <source>
        <dbReference type="Proteomes" id="UP000186705"/>
    </source>
</evidence>
<dbReference type="InterPro" id="IPR036388">
    <property type="entry name" value="WH-like_DNA-bd_sf"/>
</dbReference>
<evidence type="ECO:0000313" key="5">
    <source>
        <dbReference type="EMBL" id="OLU44387.1"/>
    </source>
</evidence>
<dbReference type="GeneID" id="78276446"/>
<keyword evidence="1" id="KW-0805">Transcription regulation</keyword>